<protein>
    <submittedName>
        <fullName evidence="10">Winged helix-turn-helix domain-containing protein</fullName>
    </submittedName>
</protein>
<accession>A0ABV5KT09</accession>
<evidence type="ECO:0000259" key="9">
    <source>
        <dbReference type="PROSITE" id="PS51755"/>
    </source>
</evidence>
<dbReference type="PROSITE" id="PS51755">
    <property type="entry name" value="OMPR_PHOB"/>
    <property type="match status" value="1"/>
</dbReference>
<gene>
    <name evidence="10" type="ORF">ACFFSY_20705</name>
</gene>
<dbReference type="SUPFAM" id="SSF46894">
    <property type="entry name" value="C-terminal effector domain of the bipartite response regulators"/>
    <property type="match status" value="1"/>
</dbReference>
<dbReference type="Gene3D" id="6.10.250.690">
    <property type="match status" value="1"/>
</dbReference>
<keyword evidence="4 7" id="KW-0238">DNA-binding</keyword>
<evidence type="ECO:0000256" key="3">
    <source>
        <dbReference type="ARBA" id="ARBA00023015"/>
    </source>
</evidence>
<keyword evidence="11" id="KW-1185">Reference proteome</keyword>
<dbReference type="Proteomes" id="UP001589747">
    <property type="component" value="Unassembled WGS sequence"/>
</dbReference>
<evidence type="ECO:0000256" key="2">
    <source>
        <dbReference type="ARBA" id="ARBA00023012"/>
    </source>
</evidence>
<dbReference type="InterPro" id="IPR001867">
    <property type="entry name" value="OmpR/PhoB-type_DNA-bd"/>
</dbReference>
<evidence type="ECO:0000256" key="5">
    <source>
        <dbReference type="ARBA" id="ARBA00023163"/>
    </source>
</evidence>
<comment type="caution">
    <text evidence="10">The sequence shown here is derived from an EMBL/GenBank/DDBJ whole genome shotgun (WGS) entry which is preliminary data.</text>
</comment>
<sequence length="239" mass="27240">MVIVWAEDERRLLEGCVPFLESEGYTVHSAPSYAEAVALAERVKPDLLIVDWMLDGKLTGLDLCKHNERSWRIPVIMVTAKEDEFDKVLALEIGADDYIQKPFGLRELNARMKAVLRRTKRYSHSDERDEGDPSVETVLSRGELTIYPCRHAVKKSGVPLDLTATEFKLLMKLAAHPGRVYTRALLLDEALGEAFLGFERTVDSHIRNLRRKLEDDQSNPDYVLTVYGVGYKFNEEMGR</sequence>
<name>A0ABV5KT09_9BACL</name>
<evidence type="ECO:0000256" key="6">
    <source>
        <dbReference type="PROSITE-ProRule" id="PRU00169"/>
    </source>
</evidence>
<dbReference type="RefSeq" id="WP_377497574.1">
    <property type="nucleotide sequence ID" value="NZ_JBHMDO010000033.1"/>
</dbReference>
<feature type="modified residue" description="4-aspartylphosphate" evidence="6">
    <location>
        <position position="51"/>
    </location>
</feature>
<dbReference type="PROSITE" id="PS50110">
    <property type="entry name" value="RESPONSE_REGULATORY"/>
    <property type="match status" value="1"/>
</dbReference>
<keyword evidence="5" id="KW-0804">Transcription</keyword>
<reference evidence="10 11" key="1">
    <citation type="submission" date="2024-09" db="EMBL/GenBank/DDBJ databases">
        <authorList>
            <person name="Sun Q."/>
            <person name="Mori K."/>
        </authorList>
    </citation>
    <scope>NUCLEOTIDE SEQUENCE [LARGE SCALE GENOMIC DNA]</scope>
    <source>
        <strain evidence="10 11">TISTR 2452</strain>
    </source>
</reference>
<evidence type="ECO:0000259" key="8">
    <source>
        <dbReference type="PROSITE" id="PS50110"/>
    </source>
</evidence>
<feature type="DNA-binding region" description="OmpR/PhoB-type" evidence="7">
    <location>
        <begin position="136"/>
        <end position="235"/>
    </location>
</feature>
<dbReference type="PANTHER" id="PTHR48111">
    <property type="entry name" value="REGULATOR OF RPOS"/>
    <property type="match status" value="1"/>
</dbReference>
<dbReference type="InterPro" id="IPR001789">
    <property type="entry name" value="Sig_transdc_resp-reg_receiver"/>
</dbReference>
<dbReference type="Pfam" id="PF00072">
    <property type="entry name" value="Response_reg"/>
    <property type="match status" value="1"/>
</dbReference>
<evidence type="ECO:0000313" key="10">
    <source>
        <dbReference type="EMBL" id="MFB9328358.1"/>
    </source>
</evidence>
<dbReference type="Gene3D" id="1.10.10.10">
    <property type="entry name" value="Winged helix-like DNA-binding domain superfamily/Winged helix DNA-binding domain"/>
    <property type="match status" value="1"/>
</dbReference>
<keyword evidence="3" id="KW-0805">Transcription regulation</keyword>
<dbReference type="Pfam" id="PF00486">
    <property type="entry name" value="Trans_reg_C"/>
    <property type="match status" value="1"/>
</dbReference>
<dbReference type="Gene3D" id="3.40.50.2300">
    <property type="match status" value="1"/>
</dbReference>
<dbReference type="InterPro" id="IPR016032">
    <property type="entry name" value="Sig_transdc_resp-reg_C-effctor"/>
</dbReference>
<evidence type="ECO:0000256" key="7">
    <source>
        <dbReference type="PROSITE-ProRule" id="PRU01091"/>
    </source>
</evidence>
<evidence type="ECO:0000256" key="4">
    <source>
        <dbReference type="ARBA" id="ARBA00023125"/>
    </source>
</evidence>
<feature type="domain" description="OmpR/PhoB-type" evidence="9">
    <location>
        <begin position="136"/>
        <end position="235"/>
    </location>
</feature>
<evidence type="ECO:0000256" key="1">
    <source>
        <dbReference type="ARBA" id="ARBA00022553"/>
    </source>
</evidence>
<feature type="domain" description="Response regulatory" evidence="8">
    <location>
        <begin position="2"/>
        <end position="116"/>
    </location>
</feature>
<dbReference type="InterPro" id="IPR011006">
    <property type="entry name" value="CheY-like_superfamily"/>
</dbReference>
<keyword evidence="2" id="KW-0902">Two-component regulatory system</keyword>
<dbReference type="InterPro" id="IPR039420">
    <property type="entry name" value="WalR-like"/>
</dbReference>
<keyword evidence="1 6" id="KW-0597">Phosphoprotein</keyword>
<dbReference type="PANTHER" id="PTHR48111:SF4">
    <property type="entry name" value="DNA-BINDING DUAL TRANSCRIPTIONAL REGULATOR OMPR"/>
    <property type="match status" value="1"/>
</dbReference>
<dbReference type="CDD" id="cd00383">
    <property type="entry name" value="trans_reg_C"/>
    <property type="match status" value="1"/>
</dbReference>
<organism evidence="10 11">
    <name type="scientific">Paenibacillus aurantiacus</name>
    <dbReference type="NCBI Taxonomy" id="1936118"/>
    <lineage>
        <taxon>Bacteria</taxon>
        <taxon>Bacillati</taxon>
        <taxon>Bacillota</taxon>
        <taxon>Bacilli</taxon>
        <taxon>Bacillales</taxon>
        <taxon>Paenibacillaceae</taxon>
        <taxon>Paenibacillus</taxon>
    </lineage>
</organism>
<dbReference type="EMBL" id="JBHMDO010000033">
    <property type="protein sequence ID" value="MFB9328358.1"/>
    <property type="molecule type" value="Genomic_DNA"/>
</dbReference>
<dbReference type="SMART" id="SM00862">
    <property type="entry name" value="Trans_reg_C"/>
    <property type="match status" value="1"/>
</dbReference>
<dbReference type="SUPFAM" id="SSF52172">
    <property type="entry name" value="CheY-like"/>
    <property type="match status" value="1"/>
</dbReference>
<evidence type="ECO:0000313" key="11">
    <source>
        <dbReference type="Proteomes" id="UP001589747"/>
    </source>
</evidence>
<dbReference type="InterPro" id="IPR036388">
    <property type="entry name" value="WH-like_DNA-bd_sf"/>
</dbReference>
<dbReference type="SMART" id="SM00448">
    <property type="entry name" value="REC"/>
    <property type="match status" value="1"/>
</dbReference>
<proteinExistence type="predicted"/>